<protein>
    <submittedName>
        <fullName evidence="1">Uncharacterized protein</fullName>
    </submittedName>
</protein>
<comment type="caution">
    <text evidence="1">The sequence shown here is derived from an EMBL/GenBank/DDBJ whole genome shotgun (WGS) entry which is preliminary data.</text>
</comment>
<organism evidence="1 2">
    <name type="scientific">Cinchona calisaya</name>
    <dbReference type="NCBI Taxonomy" id="153742"/>
    <lineage>
        <taxon>Eukaryota</taxon>
        <taxon>Viridiplantae</taxon>
        <taxon>Streptophyta</taxon>
        <taxon>Embryophyta</taxon>
        <taxon>Tracheophyta</taxon>
        <taxon>Spermatophyta</taxon>
        <taxon>Magnoliopsida</taxon>
        <taxon>eudicotyledons</taxon>
        <taxon>Gunneridae</taxon>
        <taxon>Pentapetalae</taxon>
        <taxon>asterids</taxon>
        <taxon>lamiids</taxon>
        <taxon>Gentianales</taxon>
        <taxon>Rubiaceae</taxon>
        <taxon>Cinchonoideae</taxon>
        <taxon>Cinchoneae</taxon>
        <taxon>Cinchona</taxon>
    </lineage>
</organism>
<keyword evidence="2" id="KW-1185">Reference proteome</keyword>
<accession>A0ABD2ZH68</accession>
<gene>
    <name evidence="1" type="ORF">ACH5RR_021399</name>
</gene>
<name>A0ABD2ZH68_9GENT</name>
<dbReference type="Proteomes" id="UP001630127">
    <property type="component" value="Unassembled WGS sequence"/>
</dbReference>
<proteinExistence type="predicted"/>
<evidence type="ECO:0000313" key="1">
    <source>
        <dbReference type="EMBL" id="KAL3518810.1"/>
    </source>
</evidence>
<evidence type="ECO:0000313" key="2">
    <source>
        <dbReference type="Proteomes" id="UP001630127"/>
    </source>
</evidence>
<dbReference type="AlphaFoldDB" id="A0ABD2ZH68"/>
<reference evidence="1 2" key="1">
    <citation type="submission" date="2024-11" db="EMBL/GenBank/DDBJ databases">
        <title>A near-complete genome assembly of Cinchona calisaya.</title>
        <authorList>
            <person name="Lian D.C."/>
            <person name="Zhao X.W."/>
            <person name="Wei L."/>
        </authorList>
    </citation>
    <scope>NUCLEOTIDE SEQUENCE [LARGE SCALE GENOMIC DNA]</scope>
    <source>
        <tissue evidence="1">Nenye</tissue>
    </source>
</reference>
<dbReference type="EMBL" id="JBJUIK010000009">
    <property type="protein sequence ID" value="KAL3518810.1"/>
    <property type="molecule type" value="Genomic_DNA"/>
</dbReference>
<sequence length="251" mass="28057">MLKSVIWSTFLSSWLEIAATLLAGIRLPTFSSTPLMEIRRCIVKGSVSSGFVSLSGTNPNRVCNIVYDINGVIITSMEKLADYPSIYFSLYENSSTYFLYKSALMFKKFLNLGTLPALKFKNFLNLGILPFEVLLHEFLSVVDSWCGENVLVEEMEACNPTTANSDTNCLLDGNDRWCIDAVDLESIIMNYFNSIFSSSNPPDGELILVLELVIPMVSVRINNDLSRDFAEKKVTLAISQMRPTNLQALMV</sequence>